<keyword evidence="1" id="KW-0812">Transmembrane</keyword>
<comment type="caution">
    <text evidence="2">The sequence shown here is derived from an EMBL/GenBank/DDBJ whole genome shotgun (WGS) entry which is preliminary data.</text>
</comment>
<keyword evidence="3" id="KW-1185">Reference proteome</keyword>
<accession>A0AAE3LKQ1</accession>
<name>A0AAE3LKQ1_9BACT</name>
<keyword evidence="1" id="KW-1133">Transmembrane helix</keyword>
<dbReference type="InterPro" id="IPR011989">
    <property type="entry name" value="ARM-like"/>
</dbReference>
<evidence type="ECO:0000313" key="2">
    <source>
        <dbReference type="EMBL" id="MCU7694813.1"/>
    </source>
</evidence>
<gene>
    <name evidence="2" type="ORF">OD355_09830</name>
</gene>
<organism evidence="2 3">
    <name type="scientific">Haoranjiania flava</name>
    <dbReference type="NCBI Taxonomy" id="1856322"/>
    <lineage>
        <taxon>Bacteria</taxon>
        <taxon>Pseudomonadati</taxon>
        <taxon>Bacteroidota</taxon>
        <taxon>Chitinophagia</taxon>
        <taxon>Chitinophagales</taxon>
        <taxon>Chitinophagaceae</taxon>
        <taxon>Haoranjiania</taxon>
    </lineage>
</organism>
<dbReference type="EMBL" id="JAOTPL010000014">
    <property type="protein sequence ID" value="MCU7694813.1"/>
    <property type="molecule type" value="Genomic_DNA"/>
</dbReference>
<dbReference type="SUPFAM" id="SSF48371">
    <property type="entry name" value="ARM repeat"/>
    <property type="match status" value="1"/>
</dbReference>
<dbReference type="AlphaFoldDB" id="A0AAE3LKQ1"/>
<dbReference type="RefSeq" id="WP_263038299.1">
    <property type="nucleotide sequence ID" value="NZ_JAOTPL010000014.1"/>
</dbReference>
<dbReference type="Gene3D" id="1.25.10.10">
    <property type="entry name" value="Leucine-rich Repeat Variant"/>
    <property type="match status" value="1"/>
</dbReference>
<proteinExistence type="predicted"/>
<dbReference type="Proteomes" id="UP001209317">
    <property type="component" value="Unassembled WGS sequence"/>
</dbReference>
<reference evidence="2" key="1">
    <citation type="submission" date="2022-10" db="EMBL/GenBank/DDBJ databases">
        <authorList>
            <person name="Kim H.S."/>
            <person name="Kim J.-S."/>
            <person name="Suh M.K."/>
            <person name="Eom M.K."/>
            <person name="Lee J.-S."/>
        </authorList>
    </citation>
    <scope>NUCLEOTIDE SEQUENCE</scope>
    <source>
        <strain evidence="2">LIP-5</strain>
    </source>
</reference>
<evidence type="ECO:0000256" key="1">
    <source>
        <dbReference type="SAM" id="Phobius"/>
    </source>
</evidence>
<sequence length="380" mass="44550">MSNIKFYLYYLESQFTGYAPVIRITVFAVSILLLIYLVSMFRIFIMGYKARKEEIRLRKFQKKYGEKVEKLVLSETDVSEDEISTILNLNDNILSDWEYKQMTELLTTLKEENKEKLNLNNYNNIVTALSLVEFWEKRLRKHSLFKNKTALRKFDTVSQSIPGSLIAHKVNTKNEALRKHARSQYIKFSTFDGFKFLDDNFDRDFNSLDAIRIHNALKFRSEQKPLPPLIRWVHTATNEKYQTFLIKEIGLFRQAESAEQLLNLFKNTESFTVKAQIAQTLGMLKYENAIPVFETEYDYNPIPVQRNIIEALGEFKSQAALSFLETLYGNTHNHDLLITIVHNICKIDKERKVFEKLKNSASTDFEKNIFKHEESLFAGI</sequence>
<keyword evidence="1" id="KW-0472">Membrane</keyword>
<feature type="transmembrane region" description="Helical" evidence="1">
    <location>
        <begin position="20"/>
        <end position="45"/>
    </location>
</feature>
<dbReference type="InterPro" id="IPR016024">
    <property type="entry name" value="ARM-type_fold"/>
</dbReference>
<evidence type="ECO:0000313" key="3">
    <source>
        <dbReference type="Proteomes" id="UP001209317"/>
    </source>
</evidence>
<protein>
    <submittedName>
        <fullName evidence="2">HEAT repeat domain-containing protein</fullName>
    </submittedName>
</protein>